<gene>
    <name evidence="4" type="primary">YKE2</name>
    <name evidence="4" type="ORF">CAAN4_F03224</name>
</gene>
<evidence type="ECO:0000256" key="3">
    <source>
        <dbReference type="SAM" id="Coils"/>
    </source>
</evidence>
<evidence type="ECO:0000313" key="4">
    <source>
        <dbReference type="EMBL" id="CAK7911602.1"/>
    </source>
</evidence>
<dbReference type="SUPFAM" id="SSF46579">
    <property type="entry name" value="Prefoldin"/>
    <property type="match status" value="1"/>
</dbReference>
<dbReference type="Proteomes" id="UP001497600">
    <property type="component" value="Chromosome F"/>
</dbReference>
<reference evidence="4 5" key="1">
    <citation type="submission" date="2024-01" db="EMBL/GenBank/DDBJ databases">
        <authorList>
            <consortium name="Genoscope - CEA"/>
            <person name="William W."/>
        </authorList>
    </citation>
    <scope>NUCLEOTIDE SEQUENCE [LARGE SCALE GENOMIC DNA]</scope>
    <source>
        <strain evidence="4 5">29B2s-10</strain>
    </source>
</reference>
<feature type="coiled-coil region" evidence="3">
    <location>
        <begin position="71"/>
        <end position="112"/>
    </location>
</feature>
<dbReference type="PANTHER" id="PTHR21431:SF0">
    <property type="entry name" value="PREFOLDIN SUBUNIT 6"/>
    <property type="match status" value="1"/>
</dbReference>
<protein>
    <submittedName>
        <fullName evidence="4">Prefoldin subunit 6</fullName>
    </submittedName>
</protein>
<dbReference type="InterPro" id="IPR009053">
    <property type="entry name" value="Prefoldin"/>
</dbReference>
<sequence>MSDKEQFEQLSLSFSNQQNNVNELLTARSQLETQYQENKIVLAEFEHLNDESKIYKLTGPVLMPQEYGEAKMNVTKRLEFIESEIKRVEAKIGDEEKNMESTRNKLLEIRAKINGE</sequence>
<dbReference type="Pfam" id="PF01920">
    <property type="entry name" value="Prefoldin_2"/>
    <property type="match status" value="1"/>
</dbReference>
<dbReference type="InterPro" id="IPR002777">
    <property type="entry name" value="PFD_beta-like"/>
</dbReference>
<name>A0ABP0EEI0_9ASCO</name>
<dbReference type="CDD" id="cd23161">
    <property type="entry name" value="Prefoldin_6"/>
    <property type="match status" value="1"/>
</dbReference>
<evidence type="ECO:0000256" key="1">
    <source>
        <dbReference type="ARBA" id="ARBA00008045"/>
    </source>
</evidence>
<comment type="similarity">
    <text evidence="1">Belongs to the prefoldin subunit beta family.</text>
</comment>
<accession>A0ABP0EEI0</accession>
<evidence type="ECO:0000313" key="5">
    <source>
        <dbReference type="Proteomes" id="UP001497600"/>
    </source>
</evidence>
<dbReference type="EMBL" id="OZ004258">
    <property type="protein sequence ID" value="CAK7911602.1"/>
    <property type="molecule type" value="Genomic_DNA"/>
</dbReference>
<dbReference type="Gene3D" id="1.10.287.370">
    <property type="match status" value="1"/>
</dbReference>
<organism evidence="4 5">
    <name type="scientific">[Candida] anglica</name>
    <dbReference type="NCBI Taxonomy" id="148631"/>
    <lineage>
        <taxon>Eukaryota</taxon>
        <taxon>Fungi</taxon>
        <taxon>Dikarya</taxon>
        <taxon>Ascomycota</taxon>
        <taxon>Saccharomycotina</taxon>
        <taxon>Pichiomycetes</taxon>
        <taxon>Debaryomycetaceae</taxon>
        <taxon>Kurtzmaniella</taxon>
    </lineage>
</organism>
<evidence type="ECO:0000256" key="2">
    <source>
        <dbReference type="ARBA" id="ARBA00023186"/>
    </source>
</evidence>
<keyword evidence="3" id="KW-0175">Coiled coil</keyword>
<keyword evidence="5" id="KW-1185">Reference proteome</keyword>
<keyword evidence="2" id="KW-0143">Chaperone</keyword>
<proteinExistence type="inferred from homology"/>
<dbReference type="PANTHER" id="PTHR21431">
    <property type="entry name" value="PREFOLDIN SUBUNIT 6"/>
    <property type="match status" value="1"/>
</dbReference>